<feature type="signal peptide" evidence="2">
    <location>
        <begin position="1"/>
        <end position="18"/>
    </location>
</feature>
<gene>
    <name evidence="3" type="ORF">PR002_g24504</name>
</gene>
<evidence type="ECO:0000256" key="1">
    <source>
        <dbReference type="SAM" id="MobiDB-lite"/>
    </source>
</evidence>
<evidence type="ECO:0000313" key="3">
    <source>
        <dbReference type="EMBL" id="KAE8979122.1"/>
    </source>
</evidence>
<dbReference type="EMBL" id="QXFU01003023">
    <property type="protein sequence ID" value="KAE8979122.1"/>
    <property type="molecule type" value="Genomic_DNA"/>
</dbReference>
<proteinExistence type="predicted"/>
<feature type="chain" id="PRO_5025507649" description="RxLR effector protein" evidence="2">
    <location>
        <begin position="19"/>
        <end position="82"/>
    </location>
</feature>
<accession>A0A6A3ICB1</accession>
<reference evidence="3 4" key="1">
    <citation type="submission" date="2018-09" db="EMBL/GenBank/DDBJ databases">
        <title>Genomic investigation of the strawberry pathogen Phytophthora fragariae indicates pathogenicity is determined by transcriptional variation in three key races.</title>
        <authorList>
            <person name="Adams T.M."/>
            <person name="Armitage A.D."/>
            <person name="Sobczyk M.K."/>
            <person name="Bates H.J."/>
            <person name="Dunwell J.M."/>
            <person name="Nellist C.F."/>
            <person name="Harrison R.J."/>
        </authorList>
    </citation>
    <scope>NUCLEOTIDE SEQUENCE [LARGE SCALE GENOMIC DNA]</scope>
    <source>
        <strain evidence="3 4">SCRP324</strain>
    </source>
</reference>
<evidence type="ECO:0000313" key="4">
    <source>
        <dbReference type="Proteomes" id="UP000435112"/>
    </source>
</evidence>
<feature type="compositionally biased region" description="Low complexity" evidence="1">
    <location>
        <begin position="27"/>
        <end position="48"/>
    </location>
</feature>
<sequence length="82" mass="8824">MGTLVVLMVLILVVIVQSTNQYYYSNSSAVGSESGSSSSSITTKPESSLQPNPVLITGTNWNRTVMIIYKPSRAPQAGRFAQ</sequence>
<dbReference type="AlphaFoldDB" id="A0A6A3ICB1"/>
<comment type="caution">
    <text evidence="3">The sequence shown here is derived from an EMBL/GenBank/DDBJ whole genome shotgun (WGS) entry which is preliminary data.</text>
</comment>
<dbReference type="Proteomes" id="UP000435112">
    <property type="component" value="Unassembled WGS sequence"/>
</dbReference>
<name>A0A6A3ICB1_9STRA</name>
<feature type="region of interest" description="Disordered" evidence="1">
    <location>
        <begin position="27"/>
        <end position="53"/>
    </location>
</feature>
<keyword evidence="2" id="KW-0732">Signal</keyword>
<protein>
    <recommendedName>
        <fullName evidence="5">RxLR effector protein</fullName>
    </recommendedName>
</protein>
<dbReference type="OrthoDB" id="10438269at2759"/>
<organism evidence="3 4">
    <name type="scientific">Phytophthora rubi</name>
    <dbReference type="NCBI Taxonomy" id="129364"/>
    <lineage>
        <taxon>Eukaryota</taxon>
        <taxon>Sar</taxon>
        <taxon>Stramenopiles</taxon>
        <taxon>Oomycota</taxon>
        <taxon>Peronosporomycetes</taxon>
        <taxon>Peronosporales</taxon>
        <taxon>Peronosporaceae</taxon>
        <taxon>Phytophthora</taxon>
    </lineage>
</organism>
<evidence type="ECO:0008006" key="5">
    <source>
        <dbReference type="Google" id="ProtNLM"/>
    </source>
</evidence>
<evidence type="ECO:0000256" key="2">
    <source>
        <dbReference type="SAM" id="SignalP"/>
    </source>
</evidence>